<dbReference type="Proteomes" id="UP000472272">
    <property type="component" value="Chromosome 16"/>
</dbReference>
<dbReference type="OMA" id="FSEWHSE"/>
<dbReference type="GO" id="GO:0005829">
    <property type="term" value="C:cytosol"/>
    <property type="evidence" value="ECO:0007669"/>
    <property type="project" value="Ensembl"/>
</dbReference>
<organism evidence="3 4">
    <name type="scientific">Podarcis muralis</name>
    <name type="common">Wall lizard</name>
    <name type="synonym">Lacerta muralis</name>
    <dbReference type="NCBI Taxonomy" id="64176"/>
    <lineage>
        <taxon>Eukaryota</taxon>
        <taxon>Metazoa</taxon>
        <taxon>Chordata</taxon>
        <taxon>Craniata</taxon>
        <taxon>Vertebrata</taxon>
        <taxon>Euteleostomi</taxon>
        <taxon>Lepidosauria</taxon>
        <taxon>Squamata</taxon>
        <taxon>Bifurcata</taxon>
        <taxon>Unidentata</taxon>
        <taxon>Episquamata</taxon>
        <taxon>Laterata</taxon>
        <taxon>Lacertibaenia</taxon>
        <taxon>Lacertidae</taxon>
        <taxon>Podarcis</taxon>
    </lineage>
</organism>
<proteinExistence type="predicted"/>
<dbReference type="SUPFAM" id="SSF53756">
    <property type="entry name" value="UDP-Glycosyltransferase/glycogen phosphorylase"/>
    <property type="match status" value="1"/>
</dbReference>
<dbReference type="KEGG" id="pmua:114586345"/>
<dbReference type="InterPro" id="IPR001296">
    <property type="entry name" value="Glyco_trans_1"/>
</dbReference>
<evidence type="ECO:0000313" key="4">
    <source>
        <dbReference type="Proteomes" id="UP000472272"/>
    </source>
</evidence>
<evidence type="ECO:0000313" key="3">
    <source>
        <dbReference type="Ensembl" id="ENSPMRP00000027308.1"/>
    </source>
</evidence>
<dbReference type="RefSeq" id="XP_028565505.1">
    <property type="nucleotide sequence ID" value="XM_028709672.1"/>
</dbReference>
<reference evidence="3" key="3">
    <citation type="submission" date="2025-09" db="UniProtKB">
        <authorList>
            <consortium name="Ensembl"/>
        </authorList>
    </citation>
    <scope>IDENTIFICATION</scope>
</reference>
<protein>
    <submittedName>
        <fullName evidence="3">Glycosyltransferase 1 domain containing 1</fullName>
    </submittedName>
</protein>
<sequence>MRLLMLGALRAHTGNGTTARRIQDHLEAAGHSCTLVDISSCKSPLAVSNLIPSKNFEAALGIHLYKAGRLLQGSGIPFGIIFGGTDINEDAKCDEKAKVMGRVLEEARFAVSFTESMKEAAAVHWPRARNKIYVQAQGIVTTCNASFNWKRFLQSEGILQDSSSLRLFLLICGLRRVKDPLYLVDAFAEWHREEPSTHLIIIGPAVDPLFAEEVKEKIKRADGVHLLQEISQEDLHALVKKCFAVVNSSISEGMSATILEAMDLNVPVMARNIPGNAAIIAHKTTGLLYSNPQEFVQLSKSLIGDPFLHKEIVMKAKEYVTKHHSWEHERKAYQNLVLMLQ</sequence>
<dbReference type="OrthoDB" id="512920at2759"/>
<dbReference type="InterPro" id="IPR052622">
    <property type="entry name" value="Glycosyltransferase_G1"/>
</dbReference>
<dbReference type="GO" id="GO:0016757">
    <property type="term" value="F:glycosyltransferase activity"/>
    <property type="evidence" value="ECO:0007669"/>
    <property type="project" value="UniProtKB-KW"/>
</dbReference>
<evidence type="ECO:0000256" key="1">
    <source>
        <dbReference type="ARBA" id="ARBA00022676"/>
    </source>
</evidence>
<gene>
    <name evidence="3" type="primary">GLT1D1</name>
</gene>
<feature type="domain" description="Glycosyl transferase family 1" evidence="2">
    <location>
        <begin position="168"/>
        <end position="317"/>
    </location>
</feature>
<accession>A0A670JQE2</accession>
<dbReference type="Ensembl" id="ENSPMRT00000028968.1">
    <property type="protein sequence ID" value="ENSPMRP00000027308.1"/>
    <property type="gene ID" value="ENSPMRG00000017619.1"/>
</dbReference>
<dbReference type="GeneTree" id="ENSGT00390000016790"/>
<keyword evidence="1" id="KW-0328">Glycosyltransferase</keyword>
<keyword evidence="4" id="KW-1185">Reference proteome</keyword>
<evidence type="ECO:0000259" key="2">
    <source>
        <dbReference type="Pfam" id="PF00534"/>
    </source>
</evidence>
<dbReference type="CTD" id="144423"/>
<keyword evidence="1" id="KW-0808">Transferase</keyword>
<dbReference type="Gene3D" id="3.40.50.2000">
    <property type="entry name" value="Glycogen Phosphorylase B"/>
    <property type="match status" value="2"/>
</dbReference>
<name>A0A670JQE2_PODMU</name>
<reference evidence="3" key="2">
    <citation type="submission" date="2025-08" db="UniProtKB">
        <authorList>
            <consortium name="Ensembl"/>
        </authorList>
    </citation>
    <scope>IDENTIFICATION</scope>
</reference>
<dbReference type="AlphaFoldDB" id="A0A670JQE2"/>
<dbReference type="PANTHER" id="PTHR46660">
    <property type="match status" value="1"/>
</dbReference>
<dbReference type="GeneID" id="114586345"/>
<dbReference type="PANTHER" id="PTHR46660:SF2">
    <property type="entry name" value="GLYCOSYLTRANSFERASE 1 DOMAIN-CONTAINING PROTEIN 1"/>
    <property type="match status" value="1"/>
</dbReference>
<dbReference type="Pfam" id="PF00534">
    <property type="entry name" value="Glycos_transf_1"/>
    <property type="match status" value="1"/>
</dbReference>
<dbReference type="CDD" id="cd03801">
    <property type="entry name" value="GT4_PimA-like"/>
    <property type="match status" value="1"/>
</dbReference>
<reference evidence="3 4" key="1">
    <citation type="journal article" date="2019" name="Proc. Natl. Acad. Sci. U.S.A.">
        <title>Regulatory changes in pterin and carotenoid genes underlie balanced color polymorphisms in the wall lizard.</title>
        <authorList>
            <person name="Andrade P."/>
            <person name="Pinho C."/>
            <person name="Perez I de Lanuza G."/>
            <person name="Afonso S."/>
            <person name="Brejcha J."/>
            <person name="Rubin C.J."/>
            <person name="Wallerman O."/>
            <person name="Pereira P."/>
            <person name="Sabatino S.J."/>
            <person name="Bellati A."/>
            <person name="Pellitteri-Rosa D."/>
            <person name="Bosakova Z."/>
            <person name="Bunikis I."/>
            <person name="Carretero M.A."/>
            <person name="Feiner N."/>
            <person name="Marsik P."/>
            <person name="Pauperio F."/>
            <person name="Salvi D."/>
            <person name="Soler L."/>
            <person name="While G.M."/>
            <person name="Uller T."/>
            <person name="Font E."/>
            <person name="Andersson L."/>
            <person name="Carneiro M."/>
        </authorList>
    </citation>
    <scope>NUCLEOTIDE SEQUENCE</scope>
</reference>